<sequence length="85" mass="9743">MTRQEYLNRPLIKDVITMDKLIENICSACHCGKCKAQRYLDSEIQNLRELRDTGELRYDDLEAACSNLGVDFDCTEYFATALSLS</sequence>
<dbReference type="AlphaFoldDB" id="I3YNC6"/>
<dbReference type="eggNOG" id="ENOG5030ZNG">
    <property type="taxonomic scope" value="Bacteria"/>
</dbReference>
<protein>
    <submittedName>
        <fullName evidence="1">Uncharacterized protein</fullName>
    </submittedName>
</protein>
<dbReference type="STRING" id="679935.Alfi_2210"/>
<dbReference type="RefSeq" id="WP_014775840.1">
    <property type="nucleotide sequence ID" value="NC_018011.1"/>
</dbReference>
<organism evidence="1 2">
    <name type="scientific">Alistipes finegoldii (strain DSM 17242 / JCM 16770 / CCUG 46020 / CIP 107999 / KCTC 15236 / AHN 2437)</name>
    <dbReference type="NCBI Taxonomy" id="679935"/>
    <lineage>
        <taxon>Bacteria</taxon>
        <taxon>Pseudomonadati</taxon>
        <taxon>Bacteroidota</taxon>
        <taxon>Bacteroidia</taxon>
        <taxon>Bacteroidales</taxon>
        <taxon>Rikenellaceae</taxon>
        <taxon>Alistipes</taxon>
    </lineage>
</organism>
<evidence type="ECO:0000313" key="1">
    <source>
        <dbReference type="EMBL" id="AFL78494.1"/>
    </source>
</evidence>
<gene>
    <name evidence="1" type="ordered locus">Alfi_2210</name>
</gene>
<dbReference type="PATRIC" id="fig|679935.3.peg.2126"/>
<dbReference type="KEGG" id="afd:Alfi_2210"/>
<dbReference type="Proteomes" id="UP000006052">
    <property type="component" value="Chromosome"/>
</dbReference>
<dbReference type="HOGENOM" id="CLU_191952_0_0_10"/>
<accession>I3YNC6</accession>
<name>I3YNC6_ALIFI</name>
<dbReference type="EMBL" id="CP003274">
    <property type="protein sequence ID" value="AFL78494.1"/>
    <property type="molecule type" value="Genomic_DNA"/>
</dbReference>
<evidence type="ECO:0000313" key="2">
    <source>
        <dbReference type="Proteomes" id="UP000006052"/>
    </source>
</evidence>
<proteinExistence type="predicted"/>
<reference evidence="2" key="1">
    <citation type="journal article" date="2013" name="Stand. Genomic Sci.">
        <title>Complete genome sequence of the bile-resistant pigment-producing anaerobe Alistipes finegoldii type strain (AHN2437(T)).</title>
        <authorList>
            <person name="Mavromatis K."/>
            <person name="Stackebrandt E."/>
            <person name="Munk C."/>
            <person name="Lapidus A."/>
            <person name="Nolan M."/>
            <person name="Lucas S."/>
            <person name="Hammon N."/>
            <person name="Deshpande S."/>
            <person name="Cheng J.F."/>
            <person name="Tapia R."/>
            <person name="Goodwin L.A."/>
            <person name="Pitluck S."/>
            <person name="Liolios K."/>
            <person name="Pagani I."/>
            <person name="Ivanova N."/>
            <person name="Mikhailova N."/>
            <person name="Huntemann M."/>
            <person name="Pati A."/>
            <person name="Chen A."/>
            <person name="Palaniappan K."/>
            <person name="Land M."/>
            <person name="Hauser L."/>
            <person name="Rohde M."/>
            <person name="Gronow S."/>
            <person name="Goker M."/>
            <person name="Detter J.C."/>
            <person name="Bristow J."/>
            <person name="Eisen J.A."/>
            <person name="Markowitz V."/>
            <person name="Hugenholtz P."/>
            <person name="Kyrpides N.C."/>
            <person name="Klenk H.P."/>
            <person name="Woyke T."/>
        </authorList>
    </citation>
    <scope>NUCLEOTIDE SEQUENCE</scope>
    <source>
        <strain evidence="2">DSM 17242 / JCM 16770 / AHN 2437 / CCUG 46020 / CIP 107999</strain>
    </source>
</reference>